<evidence type="ECO:0008006" key="5">
    <source>
        <dbReference type="Google" id="ProtNLM"/>
    </source>
</evidence>
<keyword evidence="2" id="KW-0812">Transmembrane</keyword>
<keyword evidence="2" id="KW-1133">Transmembrane helix</keyword>
<evidence type="ECO:0000313" key="4">
    <source>
        <dbReference type="Proteomes" id="UP001499895"/>
    </source>
</evidence>
<feature type="transmembrane region" description="Helical" evidence="2">
    <location>
        <begin position="162"/>
        <end position="181"/>
    </location>
</feature>
<gene>
    <name evidence="3" type="ORF">GCM10009544_07010</name>
</gene>
<feature type="compositionally biased region" description="Low complexity" evidence="1">
    <location>
        <begin position="31"/>
        <end position="43"/>
    </location>
</feature>
<evidence type="ECO:0000256" key="2">
    <source>
        <dbReference type="SAM" id="Phobius"/>
    </source>
</evidence>
<evidence type="ECO:0000256" key="1">
    <source>
        <dbReference type="SAM" id="MobiDB-lite"/>
    </source>
</evidence>
<dbReference type="Proteomes" id="UP001499895">
    <property type="component" value="Unassembled WGS sequence"/>
</dbReference>
<protein>
    <recommendedName>
        <fullName evidence="5">Gram-positive cocci surface proteins LPxTG domain-containing protein</fullName>
    </recommendedName>
</protein>
<reference evidence="3 4" key="1">
    <citation type="journal article" date="2019" name="Int. J. Syst. Evol. Microbiol.">
        <title>The Global Catalogue of Microorganisms (GCM) 10K type strain sequencing project: providing services to taxonomists for standard genome sequencing and annotation.</title>
        <authorList>
            <consortium name="The Broad Institute Genomics Platform"/>
            <consortium name="The Broad Institute Genome Sequencing Center for Infectious Disease"/>
            <person name="Wu L."/>
            <person name="Ma J."/>
        </authorList>
    </citation>
    <scope>NUCLEOTIDE SEQUENCE [LARGE SCALE GENOMIC DNA]</scope>
    <source>
        <strain evidence="3 4">JCM 10649</strain>
    </source>
</reference>
<sequence length="187" mass="18618">MSLAAPLVAAAVLLAPVTRGPELPNPPPARPSAGISPAASPSATGLVREGSPAPAPLLASPAPPDGARLAGNDAGAGRTHPGRTTDPSAAAPSPPGARNADGTHDGNPADADAPGPPDTPGRPEPELPRDPLTGHYEPDPASTRDSGHRARATGYGDRVLRVLPLGTGLALTGLGLGFFALRLRRAR</sequence>
<feature type="region of interest" description="Disordered" evidence="1">
    <location>
        <begin position="18"/>
        <end position="151"/>
    </location>
</feature>
<name>A0ABN0ZGB4_9ACTN</name>
<keyword evidence="4" id="KW-1185">Reference proteome</keyword>
<comment type="caution">
    <text evidence="3">The sequence shown here is derived from an EMBL/GenBank/DDBJ whole genome shotgun (WGS) entry which is preliminary data.</text>
</comment>
<dbReference type="EMBL" id="BAAAHB010000003">
    <property type="protein sequence ID" value="GAA0446747.1"/>
    <property type="molecule type" value="Genomic_DNA"/>
</dbReference>
<evidence type="ECO:0000313" key="3">
    <source>
        <dbReference type="EMBL" id="GAA0446747.1"/>
    </source>
</evidence>
<proteinExistence type="predicted"/>
<keyword evidence="2" id="KW-0472">Membrane</keyword>
<accession>A0ABN0ZGB4</accession>
<organism evidence="3 4">
    <name type="scientific">Streptomyces stramineus</name>
    <dbReference type="NCBI Taxonomy" id="173861"/>
    <lineage>
        <taxon>Bacteria</taxon>
        <taxon>Bacillati</taxon>
        <taxon>Actinomycetota</taxon>
        <taxon>Actinomycetes</taxon>
        <taxon>Kitasatosporales</taxon>
        <taxon>Streptomycetaceae</taxon>
        <taxon>Streptomyces</taxon>
    </lineage>
</organism>